<accession>A0A381YJ20</accession>
<sequence length="32" mass="3761">MIFDVDVSKISPEEAVRKWMASNKSIRRAWLP</sequence>
<proteinExistence type="predicted"/>
<evidence type="ECO:0000313" key="1">
    <source>
        <dbReference type="EMBL" id="SVA76503.1"/>
    </source>
</evidence>
<dbReference type="EMBL" id="UINC01018255">
    <property type="protein sequence ID" value="SVA76503.1"/>
    <property type="molecule type" value="Genomic_DNA"/>
</dbReference>
<protein>
    <submittedName>
        <fullName evidence="1">Uncharacterized protein</fullName>
    </submittedName>
</protein>
<name>A0A381YJ20_9ZZZZ</name>
<organism evidence="1">
    <name type="scientific">marine metagenome</name>
    <dbReference type="NCBI Taxonomy" id="408172"/>
    <lineage>
        <taxon>unclassified sequences</taxon>
        <taxon>metagenomes</taxon>
        <taxon>ecological metagenomes</taxon>
    </lineage>
</organism>
<gene>
    <name evidence="1" type="ORF">METZ01_LOCUS129357</name>
</gene>
<dbReference type="AlphaFoldDB" id="A0A381YJ20"/>
<reference evidence="1" key="1">
    <citation type="submission" date="2018-05" db="EMBL/GenBank/DDBJ databases">
        <authorList>
            <person name="Lanie J.A."/>
            <person name="Ng W.-L."/>
            <person name="Kazmierczak K.M."/>
            <person name="Andrzejewski T.M."/>
            <person name="Davidsen T.M."/>
            <person name="Wayne K.J."/>
            <person name="Tettelin H."/>
            <person name="Glass J.I."/>
            <person name="Rusch D."/>
            <person name="Podicherti R."/>
            <person name="Tsui H.-C.T."/>
            <person name="Winkler M.E."/>
        </authorList>
    </citation>
    <scope>NUCLEOTIDE SEQUENCE</scope>
</reference>